<evidence type="ECO:0000259" key="1">
    <source>
        <dbReference type="Pfam" id="PF00535"/>
    </source>
</evidence>
<dbReference type="CDD" id="cd00761">
    <property type="entry name" value="Glyco_tranf_GTA_type"/>
    <property type="match status" value="1"/>
</dbReference>
<dbReference type="InterPro" id="IPR029044">
    <property type="entry name" value="Nucleotide-diphossugar_trans"/>
</dbReference>
<dbReference type="InterPro" id="IPR001173">
    <property type="entry name" value="Glyco_trans_2-like"/>
</dbReference>
<gene>
    <name evidence="2" type="ORF">ISP18_01585</name>
</gene>
<dbReference type="PANTHER" id="PTHR43685:SF2">
    <property type="entry name" value="GLYCOSYLTRANSFERASE 2-LIKE DOMAIN-CONTAINING PROTEIN"/>
    <property type="match status" value="1"/>
</dbReference>
<dbReference type="Pfam" id="PF00535">
    <property type="entry name" value="Glycos_transf_2"/>
    <property type="match status" value="1"/>
</dbReference>
<dbReference type="SUPFAM" id="SSF53448">
    <property type="entry name" value="Nucleotide-diphospho-sugar transferases"/>
    <property type="match status" value="1"/>
</dbReference>
<protein>
    <submittedName>
        <fullName evidence="2">Glycosyltransferase family 2 protein</fullName>
    </submittedName>
</protein>
<dbReference type="Gene3D" id="3.90.550.10">
    <property type="entry name" value="Spore Coat Polysaccharide Biosynthesis Protein SpsA, Chain A"/>
    <property type="match status" value="1"/>
</dbReference>
<dbReference type="EMBL" id="JADIKI010000021">
    <property type="protein sequence ID" value="MFK2853287.1"/>
    <property type="molecule type" value="Genomic_DNA"/>
</dbReference>
<name>A0ABW8IDR5_9GAMM</name>
<sequence>MPMMEEPNTVETNAVEEWTSHDLRNIRPGDTVPVSVVVPCFRCAHTIDHAVASVAAQMVLPAEVLLVDDGSNDGTLERLSEVARNYPPGWVKVIAMPRNSGPSAARNRGWEQASQPWVAFLDADDSWHPQKLKLQMEVLADDPQIALIAHEMNVQTRATPAPPLRYPLQVRVLPNRLLMFRSPLPTASIVLRRDLPFRFDETRWRAEDFMLWAQILLSGYRCARLNQVLASWHKPPFGASGLSGDLAAMYEAAVDVRKTLHQQGLLSWWQWQLADAMSLVRYARRRVITYARQHEGWPMVRRSA</sequence>
<proteinExistence type="predicted"/>
<dbReference type="RefSeq" id="WP_380016377.1">
    <property type="nucleotide sequence ID" value="NZ_JBHRXW010000010.1"/>
</dbReference>
<evidence type="ECO:0000313" key="3">
    <source>
        <dbReference type="Proteomes" id="UP001620409"/>
    </source>
</evidence>
<feature type="domain" description="Glycosyltransferase 2-like" evidence="1">
    <location>
        <begin position="35"/>
        <end position="150"/>
    </location>
</feature>
<evidence type="ECO:0000313" key="2">
    <source>
        <dbReference type="EMBL" id="MFK2853287.1"/>
    </source>
</evidence>
<comment type="caution">
    <text evidence="2">The sequence shown here is derived from an EMBL/GenBank/DDBJ whole genome shotgun (WGS) entry which is preliminary data.</text>
</comment>
<dbReference type="PANTHER" id="PTHR43685">
    <property type="entry name" value="GLYCOSYLTRANSFERASE"/>
    <property type="match status" value="1"/>
</dbReference>
<keyword evidence="3" id="KW-1185">Reference proteome</keyword>
<reference evidence="2 3" key="1">
    <citation type="submission" date="2020-10" db="EMBL/GenBank/DDBJ databases">
        <title>Phylogeny of dyella-like bacteria.</title>
        <authorList>
            <person name="Fu J."/>
        </authorList>
    </citation>
    <scope>NUCLEOTIDE SEQUENCE [LARGE SCALE GENOMIC DNA]</scope>
    <source>
        <strain evidence="2 3">DHG40</strain>
    </source>
</reference>
<organism evidence="2 3">
    <name type="scientific">Dyella humi</name>
    <dbReference type="NCBI Taxonomy" id="1770547"/>
    <lineage>
        <taxon>Bacteria</taxon>
        <taxon>Pseudomonadati</taxon>
        <taxon>Pseudomonadota</taxon>
        <taxon>Gammaproteobacteria</taxon>
        <taxon>Lysobacterales</taxon>
        <taxon>Rhodanobacteraceae</taxon>
        <taxon>Dyella</taxon>
    </lineage>
</organism>
<dbReference type="InterPro" id="IPR050834">
    <property type="entry name" value="Glycosyltransf_2"/>
</dbReference>
<accession>A0ABW8IDR5</accession>
<dbReference type="Proteomes" id="UP001620409">
    <property type="component" value="Unassembled WGS sequence"/>
</dbReference>